<accession>A0A2G5BA36</accession>
<dbReference type="Proteomes" id="UP000242474">
    <property type="component" value="Unassembled WGS sequence"/>
</dbReference>
<name>A0A2G5BA36_COERN</name>
<sequence>MQLIGKPALLCLLGIIRKGLHKPAAAAVQSAGGLDGPRLACSASSMPRDLESPNRRKALLIQFHVRMRVLDVHMKQWQKSSAPASSIARFWR</sequence>
<protein>
    <submittedName>
        <fullName evidence="1">Uncharacterized protein</fullName>
    </submittedName>
</protein>
<reference evidence="1 2" key="1">
    <citation type="journal article" date="2015" name="Genome Biol. Evol.">
        <title>Phylogenomic analyses indicate that early fungi evolved digesting cell walls of algal ancestors of land plants.</title>
        <authorList>
            <person name="Chang Y."/>
            <person name="Wang S."/>
            <person name="Sekimoto S."/>
            <person name="Aerts A.L."/>
            <person name="Choi C."/>
            <person name="Clum A."/>
            <person name="LaButti K.M."/>
            <person name="Lindquist E.A."/>
            <person name="Yee Ngan C."/>
            <person name="Ohm R.A."/>
            <person name="Salamov A.A."/>
            <person name="Grigoriev I.V."/>
            <person name="Spatafora J.W."/>
            <person name="Berbee M.L."/>
        </authorList>
    </citation>
    <scope>NUCLEOTIDE SEQUENCE [LARGE SCALE GENOMIC DNA]</scope>
    <source>
        <strain evidence="1 2">NRRL 1564</strain>
    </source>
</reference>
<keyword evidence="2" id="KW-1185">Reference proteome</keyword>
<organism evidence="1 2">
    <name type="scientific">Coemansia reversa (strain ATCC 12441 / NRRL 1564)</name>
    <dbReference type="NCBI Taxonomy" id="763665"/>
    <lineage>
        <taxon>Eukaryota</taxon>
        <taxon>Fungi</taxon>
        <taxon>Fungi incertae sedis</taxon>
        <taxon>Zoopagomycota</taxon>
        <taxon>Kickxellomycotina</taxon>
        <taxon>Kickxellomycetes</taxon>
        <taxon>Kickxellales</taxon>
        <taxon>Kickxellaceae</taxon>
        <taxon>Coemansia</taxon>
    </lineage>
</organism>
<proteinExistence type="predicted"/>
<evidence type="ECO:0000313" key="1">
    <source>
        <dbReference type="EMBL" id="PIA15879.1"/>
    </source>
</evidence>
<dbReference type="AlphaFoldDB" id="A0A2G5BA36"/>
<gene>
    <name evidence="1" type="ORF">COEREDRAFT_81611</name>
</gene>
<evidence type="ECO:0000313" key="2">
    <source>
        <dbReference type="Proteomes" id="UP000242474"/>
    </source>
</evidence>
<dbReference type="EMBL" id="KZ303503">
    <property type="protein sequence ID" value="PIA15879.1"/>
    <property type="molecule type" value="Genomic_DNA"/>
</dbReference>